<name>A0A8J3DUS7_9HYPH</name>
<protein>
    <submittedName>
        <fullName evidence="3">Pyridoxamine 5'-phosphate oxidase-like FMN-binding protein</fullName>
    </submittedName>
</protein>
<dbReference type="InterPro" id="IPR037119">
    <property type="entry name" value="Haem_oxidase_HugZ-like_sf"/>
</dbReference>
<dbReference type="AlphaFoldDB" id="A0A8J3DUS7"/>
<dbReference type="Pfam" id="PF10615">
    <property type="entry name" value="DUF2470"/>
    <property type="match status" value="1"/>
</dbReference>
<dbReference type="InterPro" id="IPR012349">
    <property type="entry name" value="Split_barrel_FMN-bd"/>
</dbReference>
<gene>
    <name evidence="3" type="ORF">GCM10016234_15810</name>
</gene>
<dbReference type="Gene3D" id="3.20.180.10">
    <property type="entry name" value="PNP-oxidase-like"/>
    <property type="match status" value="1"/>
</dbReference>
<dbReference type="Proteomes" id="UP000630142">
    <property type="component" value="Unassembled WGS sequence"/>
</dbReference>
<dbReference type="SUPFAM" id="SSF50475">
    <property type="entry name" value="FMN-binding split barrel"/>
    <property type="match status" value="1"/>
</dbReference>
<dbReference type="RefSeq" id="WP_189502893.1">
    <property type="nucleotide sequence ID" value="NZ_BMZQ01000001.1"/>
</dbReference>
<dbReference type="PANTHER" id="PTHR13343:SF17">
    <property type="entry name" value="CELLULAR REPRESSOR OF E1A-STIMULATED GENES, ISOFORM A"/>
    <property type="match status" value="1"/>
</dbReference>
<organism evidence="3 4">
    <name type="scientific">Tianweitania populi</name>
    <dbReference type="NCBI Taxonomy" id="1607949"/>
    <lineage>
        <taxon>Bacteria</taxon>
        <taxon>Pseudomonadati</taxon>
        <taxon>Pseudomonadota</taxon>
        <taxon>Alphaproteobacteria</taxon>
        <taxon>Hyphomicrobiales</taxon>
        <taxon>Phyllobacteriaceae</taxon>
        <taxon>Tianweitania</taxon>
    </lineage>
</organism>
<dbReference type="EMBL" id="BMZQ01000001">
    <property type="protein sequence ID" value="GHD12027.1"/>
    <property type="molecule type" value="Genomic_DNA"/>
</dbReference>
<feature type="domain" description="Pyridoxamine 5'-phosphate oxidase N-terminal" evidence="1">
    <location>
        <begin position="20"/>
        <end position="140"/>
    </location>
</feature>
<dbReference type="Gene3D" id="2.30.110.10">
    <property type="entry name" value="Electron Transport, Fmn-binding Protein, Chain A"/>
    <property type="match status" value="1"/>
</dbReference>
<evidence type="ECO:0000313" key="3">
    <source>
        <dbReference type="EMBL" id="GHD12027.1"/>
    </source>
</evidence>
<evidence type="ECO:0000259" key="2">
    <source>
        <dbReference type="Pfam" id="PF10615"/>
    </source>
</evidence>
<evidence type="ECO:0000313" key="4">
    <source>
        <dbReference type="Proteomes" id="UP000630142"/>
    </source>
</evidence>
<comment type="caution">
    <text evidence="3">The sequence shown here is derived from an EMBL/GenBank/DDBJ whole genome shotgun (WGS) entry which is preliminary data.</text>
</comment>
<proteinExistence type="predicted"/>
<reference evidence="3" key="1">
    <citation type="journal article" date="2014" name="Int. J. Syst. Evol. Microbiol.">
        <title>Complete genome sequence of Corynebacterium casei LMG S-19264T (=DSM 44701T), isolated from a smear-ripened cheese.</title>
        <authorList>
            <consortium name="US DOE Joint Genome Institute (JGI-PGF)"/>
            <person name="Walter F."/>
            <person name="Albersmeier A."/>
            <person name="Kalinowski J."/>
            <person name="Ruckert C."/>
        </authorList>
    </citation>
    <scope>NUCLEOTIDE SEQUENCE</scope>
    <source>
        <strain evidence="3">KCTC 42249</strain>
    </source>
</reference>
<dbReference type="GO" id="GO:0005737">
    <property type="term" value="C:cytoplasm"/>
    <property type="evidence" value="ECO:0007669"/>
    <property type="project" value="UniProtKB-ARBA"/>
</dbReference>
<dbReference type="PANTHER" id="PTHR13343">
    <property type="entry name" value="CREG1 PROTEIN"/>
    <property type="match status" value="1"/>
</dbReference>
<keyword evidence="4" id="KW-1185">Reference proteome</keyword>
<evidence type="ECO:0000259" key="1">
    <source>
        <dbReference type="Pfam" id="PF01243"/>
    </source>
</evidence>
<dbReference type="InterPro" id="IPR011576">
    <property type="entry name" value="Pyridox_Oxase_N"/>
</dbReference>
<dbReference type="InterPro" id="IPR019595">
    <property type="entry name" value="DUF2470"/>
</dbReference>
<accession>A0A8J3DUS7</accession>
<feature type="domain" description="DUF2470" evidence="2">
    <location>
        <begin position="171"/>
        <end position="241"/>
    </location>
</feature>
<sequence>MAKPESVLRPLDSEAVRLARTLMRTARFGALAVLDASDGSPFVSRVAVASDCDGAPLILVSGLSQHTQALQRDPRCSLLLGEPGKGDALAYPRLSVSCTAQLVSNQADLARVSGRFLRHVPKATLYASLPDFRTYRLQPRGASLNGGFGKAYRLEAADLLTADAFGLATFEASILEHMNDDHADAVSLYAEKLAGQPAGKWSLTGIDPEGIDLAAGDLTARIWFDARIENRHAARTALVDLVAKARGGTSPAAEPHSEE</sequence>
<reference evidence="3" key="2">
    <citation type="submission" date="2020-09" db="EMBL/GenBank/DDBJ databases">
        <authorList>
            <person name="Sun Q."/>
            <person name="Kim S."/>
        </authorList>
    </citation>
    <scope>NUCLEOTIDE SEQUENCE</scope>
    <source>
        <strain evidence="3">KCTC 42249</strain>
    </source>
</reference>
<dbReference type="Pfam" id="PF01243">
    <property type="entry name" value="PNPOx_N"/>
    <property type="match status" value="1"/>
</dbReference>